<dbReference type="PROSITE" id="PS50109">
    <property type="entry name" value="HIS_KIN"/>
    <property type="match status" value="1"/>
</dbReference>
<feature type="transmembrane region" description="Helical" evidence="8">
    <location>
        <begin position="182"/>
        <end position="202"/>
    </location>
</feature>
<feature type="domain" description="Response regulatory" evidence="10">
    <location>
        <begin position="712"/>
        <end position="839"/>
    </location>
</feature>
<dbReference type="PANTHER" id="PTHR43047">
    <property type="entry name" value="TWO-COMPONENT HISTIDINE PROTEIN KINASE"/>
    <property type="match status" value="1"/>
</dbReference>
<dbReference type="CDD" id="cd17546">
    <property type="entry name" value="REC_hyHK_CKI1_RcsC-like"/>
    <property type="match status" value="2"/>
</dbReference>
<dbReference type="SMART" id="SM00387">
    <property type="entry name" value="HATPase_c"/>
    <property type="match status" value="1"/>
</dbReference>
<reference evidence="11" key="1">
    <citation type="submission" date="2014-11" db="EMBL/GenBank/DDBJ databases">
        <authorList>
            <person name="Otto D Thomas"/>
            <person name="Naeem Raeece"/>
        </authorList>
    </citation>
    <scope>NUCLEOTIDE SEQUENCE</scope>
</reference>
<keyword evidence="8" id="KW-0472">Membrane</keyword>
<keyword evidence="4" id="KW-0808">Transferase</keyword>
<dbReference type="PhylomeDB" id="A0A0G4F0J5"/>
<dbReference type="InterPro" id="IPR005467">
    <property type="entry name" value="His_kinase_dom"/>
</dbReference>
<feature type="domain" description="Response regulatory" evidence="10">
    <location>
        <begin position="554"/>
        <end position="688"/>
    </location>
</feature>
<dbReference type="InterPro" id="IPR036890">
    <property type="entry name" value="HATPase_C_sf"/>
</dbReference>
<keyword evidence="8" id="KW-1133">Transmembrane helix</keyword>
<evidence type="ECO:0000256" key="6">
    <source>
        <dbReference type="PROSITE-ProRule" id="PRU00169"/>
    </source>
</evidence>
<evidence type="ECO:0000256" key="8">
    <source>
        <dbReference type="SAM" id="Phobius"/>
    </source>
</evidence>
<organism evidence="11">
    <name type="scientific">Chromera velia CCMP2878</name>
    <dbReference type="NCBI Taxonomy" id="1169474"/>
    <lineage>
        <taxon>Eukaryota</taxon>
        <taxon>Sar</taxon>
        <taxon>Alveolata</taxon>
        <taxon>Colpodellida</taxon>
        <taxon>Chromeraceae</taxon>
        <taxon>Chromera</taxon>
    </lineage>
</organism>
<dbReference type="InterPro" id="IPR003594">
    <property type="entry name" value="HATPase_dom"/>
</dbReference>
<dbReference type="GO" id="GO:0000155">
    <property type="term" value="F:phosphorelay sensor kinase activity"/>
    <property type="evidence" value="ECO:0007669"/>
    <property type="project" value="InterPro"/>
</dbReference>
<keyword evidence="5" id="KW-0418">Kinase</keyword>
<feature type="transmembrane region" description="Helical" evidence="8">
    <location>
        <begin position="150"/>
        <end position="170"/>
    </location>
</feature>
<protein>
    <recommendedName>
        <fullName evidence="2">histidine kinase</fullName>
        <ecNumber evidence="2">2.7.13.3</ecNumber>
    </recommendedName>
</protein>
<dbReference type="Pfam" id="PF00072">
    <property type="entry name" value="Response_reg"/>
    <property type="match status" value="2"/>
</dbReference>
<comment type="catalytic activity">
    <reaction evidence="1">
        <text>ATP + protein L-histidine = ADP + protein N-phospho-L-histidine.</text>
        <dbReference type="EC" id="2.7.13.3"/>
    </reaction>
</comment>
<evidence type="ECO:0000256" key="7">
    <source>
        <dbReference type="SAM" id="MobiDB-lite"/>
    </source>
</evidence>
<evidence type="ECO:0000259" key="10">
    <source>
        <dbReference type="PROSITE" id="PS50110"/>
    </source>
</evidence>
<dbReference type="Gene3D" id="3.30.565.10">
    <property type="entry name" value="Histidine kinase-like ATPase, C-terminal domain"/>
    <property type="match status" value="1"/>
</dbReference>
<dbReference type="SUPFAM" id="SSF52172">
    <property type="entry name" value="CheY-like"/>
    <property type="match status" value="2"/>
</dbReference>
<dbReference type="PANTHER" id="PTHR43047:SF72">
    <property type="entry name" value="OSMOSENSING HISTIDINE PROTEIN KINASE SLN1"/>
    <property type="match status" value="1"/>
</dbReference>
<dbReference type="VEuPathDB" id="CryptoDB:Cvel_14587"/>
<evidence type="ECO:0000259" key="9">
    <source>
        <dbReference type="PROSITE" id="PS50109"/>
    </source>
</evidence>
<proteinExistence type="predicted"/>
<evidence type="ECO:0000313" key="11">
    <source>
        <dbReference type="EMBL" id="CEM05366.1"/>
    </source>
</evidence>
<name>A0A0G4F0J5_9ALVE</name>
<dbReference type="EMBL" id="CDMZ01000048">
    <property type="protein sequence ID" value="CEM05366.1"/>
    <property type="molecule type" value="Genomic_DNA"/>
</dbReference>
<feature type="modified residue" description="4-aspartylphosphate" evidence="6">
    <location>
        <position position="763"/>
    </location>
</feature>
<evidence type="ECO:0000256" key="2">
    <source>
        <dbReference type="ARBA" id="ARBA00012438"/>
    </source>
</evidence>
<feature type="transmembrane region" description="Helical" evidence="8">
    <location>
        <begin position="39"/>
        <end position="60"/>
    </location>
</feature>
<feature type="transmembrane region" description="Helical" evidence="8">
    <location>
        <begin position="104"/>
        <end position="130"/>
    </location>
</feature>
<evidence type="ECO:0000256" key="4">
    <source>
        <dbReference type="ARBA" id="ARBA00022679"/>
    </source>
</evidence>
<evidence type="ECO:0000256" key="3">
    <source>
        <dbReference type="ARBA" id="ARBA00022553"/>
    </source>
</evidence>
<feature type="region of interest" description="Disordered" evidence="7">
    <location>
        <begin position="1"/>
        <end position="22"/>
    </location>
</feature>
<dbReference type="SMART" id="SM00448">
    <property type="entry name" value="REC"/>
    <property type="match status" value="2"/>
</dbReference>
<dbReference type="Pfam" id="PF02518">
    <property type="entry name" value="HATPase_c"/>
    <property type="match status" value="1"/>
</dbReference>
<dbReference type="Gene3D" id="1.10.287.130">
    <property type="match status" value="1"/>
</dbReference>
<dbReference type="InterPro" id="IPR001789">
    <property type="entry name" value="Sig_transdc_resp-reg_receiver"/>
</dbReference>
<dbReference type="EC" id="2.7.13.3" evidence="2"/>
<accession>A0A0G4F0J5</accession>
<sequence length="851" mass="93778">MFAPSAATADPQSFTKGDREGTKLSNDFRRKCFEGQQKFLSFAIVPSSLGTVVFALGLLWAGQNEALPVNSFAVGAFSLLVSMQPQRVFRQPDMSSDVRGYVTLAGLTGFVGGLHLSIVTWTPAPTVFLLGYGGTAYFTKTFLSHLYIPAWHFLFVNFVDSLLWTLVGLYRFAGHEEAKEMVPFVLAMSVLPFFVGCGLRHLQTSTLTDAEMEVQQRLRAEQARDVFPSYIMHEMRNPLSGAALLVYEFLESLKDLAQSSRDRRLSPQSFMRATLQEAVRLRQLASLMASQIDKMRTVGDDVLQETERRAALLKRSAKAALTPCVSAKEGVKKEIPWVVFRVSVIDSGVGLSEEDRQKLFRPYGQVRAGELQNGGGTGLGLCICKAFVEEHAGGRVGVESAGRGEGSTFFFQIRLPLVESEATLTNRSLREESSGGKIDKADVLSSEARRESILSHFSDDVDSGGLSPELLIRSNGIVKSSRSDLELEAPLDNDDGATPSTKARESVMSPKWTTSEIRSEALTPQQQQQQQEEKEDGEAQMEGGGGESEPEPADVLLVDDDRFCLMAGSAAIRRLGFSVRTAEDGEEACDLIISQKASFRFVIIEKNMARMEGPEAITRLCDHFSTSREPAEEGRQHAHKGPTRPCIIGYTGDATPEAKQVFLRAGADRVIFKPLQPTRLAETLKELQQLRFLMFAPPPLVSSPTPSPEPTDILLVDDDRFCLMAGPATIRRLGFSVRTAEDGEEACDLIISQKASFRFVIIDNHMPRMGGPEAVKRLVDHFSDDTGERSCRQDRPVIIGCTGDTTSESHSLFTRAGAEHVLLKPLHPPQLAETLRHLEASSHQRKKKDDR</sequence>
<dbReference type="InterPro" id="IPR004358">
    <property type="entry name" value="Sig_transdc_His_kin-like_C"/>
</dbReference>
<dbReference type="CDD" id="cd00082">
    <property type="entry name" value="HisKA"/>
    <property type="match status" value="1"/>
</dbReference>
<feature type="transmembrane region" description="Helical" evidence="8">
    <location>
        <begin position="66"/>
        <end position="83"/>
    </location>
</feature>
<keyword evidence="8" id="KW-0812">Transmembrane</keyword>
<dbReference type="SUPFAM" id="SSF55874">
    <property type="entry name" value="ATPase domain of HSP90 chaperone/DNA topoisomerase II/histidine kinase"/>
    <property type="match status" value="1"/>
</dbReference>
<feature type="region of interest" description="Disordered" evidence="7">
    <location>
        <begin position="488"/>
        <end position="553"/>
    </location>
</feature>
<comment type="caution">
    <text evidence="6">Lacks conserved residue(s) required for the propagation of feature annotation.</text>
</comment>
<dbReference type="AlphaFoldDB" id="A0A0G4F0J5"/>
<dbReference type="PROSITE" id="PS50110">
    <property type="entry name" value="RESPONSE_REGULATORY"/>
    <property type="match status" value="2"/>
</dbReference>
<dbReference type="PRINTS" id="PR00344">
    <property type="entry name" value="BCTRLSENSOR"/>
</dbReference>
<evidence type="ECO:0000256" key="1">
    <source>
        <dbReference type="ARBA" id="ARBA00000085"/>
    </source>
</evidence>
<feature type="domain" description="Histidine kinase" evidence="9">
    <location>
        <begin position="340"/>
        <end position="419"/>
    </location>
</feature>
<gene>
    <name evidence="11" type="ORF">Cvel_14587</name>
</gene>
<keyword evidence="3 6" id="KW-0597">Phosphoprotein</keyword>
<dbReference type="Gene3D" id="3.40.50.2300">
    <property type="match status" value="2"/>
</dbReference>
<dbReference type="InterPro" id="IPR003661">
    <property type="entry name" value="HisK_dim/P_dom"/>
</dbReference>
<evidence type="ECO:0000256" key="5">
    <source>
        <dbReference type="ARBA" id="ARBA00022777"/>
    </source>
</evidence>
<dbReference type="InterPro" id="IPR011006">
    <property type="entry name" value="CheY-like_superfamily"/>
</dbReference>